<dbReference type="OrthoDB" id="3230040at2759"/>
<dbReference type="STRING" id="1353952.A0A165EHG9"/>
<dbReference type="InParanoid" id="A0A165EHG9"/>
<feature type="non-terminal residue" evidence="1">
    <location>
        <position position="85"/>
    </location>
</feature>
<organism evidence="1 2">
    <name type="scientific">Calocera cornea HHB12733</name>
    <dbReference type="NCBI Taxonomy" id="1353952"/>
    <lineage>
        <taxon>Eukaryota</taxon>
        <taxon>Fungi</taxon>
        <taxon>Dikarya</taxon>
        <taxon>Basidiomycota</taxon>
        <taxon>Agaricomycotina</taxon>
        <taxon>Dacrymycetes</taxon>
        <taxon>Dacrymycetales</taxon>
        <taxon>Dacrymycetaceae</taxon>
        <taxon>Calocera</taxon>
    </lineage>
</organism>
<feature type="non-terminal residue" evidence="1">
    <location>
        <position position="1"/>
    </location>
</feature>
<name>A0A165EHG9_9BASI</name>
<protein>
    <submittedName>
        <fullName evidence="1">Uncharacterized protein</fullName>
    </submittedName>
</protein>
<dbReference type="Proteomes" id="UP000076842">
    <property type="component" value="Unassembled WGS sequence"/>
</dbReference>
<evidence type="ECO:0000313" key="1">
    <source>
        <dbReference type="EMBL" id="KZT54877.1"/>
    </source>
</evidence>
<gene>
    <name evidence="1" type="ORF">CALCODRAFT_404705</name>
</gene>
<evidence type="ECO:0000313" key="2">
    <source>
        <dbReference type="Proteomes" id="UP000076842"/>
    </source>
</evidence>
<keyword evidence="2" id="KW-1185">Reference proteome</keyword>
<accession>A0A165EHG9</accession>
<dbReference type="AlphaFoldDB" id="A0A165EHG9"/>
<sequence length="85" mass="9067">DLTEFECAFLTVPLSYLHPVVGETVSLALRKYPAQAPAELYQGTLFTNPGGPGGSGTAYLVERGPALSKILGGRYDILSWDPRGV</sequence>
<proteinExistence type="predicted"/>
<reference evidence="1 2" key="1">
    <citation type="journal article" date="2016" name="Mol. Biol. Evol.">
        <title>Comparative Genomics of Early-Diverging Mushroom-Forming Fungi Provides Insights into the Origins of Lignocellulose Decay Capabilities.</title>
        <authorList>
            <person name="Nagy L.G."/>
            <person name="Riley R."/>
            <person name="Tritt A."/>
            <person name="Adam C."/>
            <person name="Daum C."/>
            <person name="Floudas D."/>
            <person name="Sun H."/>
            <person name="Yadav J.S."/>
            <person name="Pangilinan J."/>
            <person name="Larsson K.H."/>
            <person name="Matsuura K."/>
            <person name="Barry K."/>
            <person name="Labutti K."/>
            <person name="Kuo R."/>
            <person name="Ohm R.A."/>
            <person name="Bhattacharya S.S."/>
            <person name="Shirouzu T."/>
            <person name="Yoshinaga Y."/>
            <person name="Martin F.M."/>
            <person name="Grigoriev I.V."/>
            <person name="Hibbett D.S."/>
        </authorList>
    </citation>
    <scope>NUCLEOTIDE SEQUENCE [LARGE SCALE GENOMIC DNA]</scope>
    <source>
        <strain evidence="1 2">HHB12733</strain>
    </source>
</reference>
<dbReference type="EMBL" id="KV424005">
    <property type="protein sequence ID" value="KZT54877.1"/>
    <property type="molecule type" value="Genomic_DNA"/>
</dbReference>